<feature type="chain" id="PRO_5018122379" evidence="2">
    <location>
        <begin position="26"/>
        <end position="80"/>
    </location>
</feature>
<protein>
    <submittedName>
        <fullName evidence="3">Umecyanin-like</fullName>
    </submittedName>
</protein>
<dbReference type="InterPro" id="IPR008972">
    <property type="entry name" value="Cupredoxin"/>
</dbReference>
<proteinExistence type="predicted"/>
<evidence type="ECO:0000313" key="3">
    <source>
        <dbReference type="EMBL" id="RLN00779.1"/>
    </source>
</evidence>
<evidence type="ECO:0000313" key="4">
    <source>
        <dbReference type="Proteomes" id="UP000275267"/>
    </source>
</evidence>
<keyword evidence="2" id="KW-0732">Signal</keyword>
<dbReference type="AlphaFoldDB" id="A0A3L6RD82"/>
<evidence type="ECO:0000256" key="1">
    <source>
        <dbReference type="SAM" id="MobiDB-lite"/>
    </source>
</evidence>
<feature type="region of interest" description="Disordered" evidence="1">
    <location>
        <begin position="61"/>
        <end position="80"/>
    </location>
</feature>
<dbReference type="EMBL" id="PQIB02000009">
    <property type="protein sequence ID" value="RLN00779.1"/>
    <property type="molecule type" value="Genomic_DNA"/>
</dbReference>
<organism evidence="3 4">
    <name type="scientific">Panicum miliaceum</name>
    <name type="common">Proso millet</name>
    <name type="synonym">Broomcorn millet</name>
    <dbReference type="NCBI Taxonomy" id="4540"/>
    <lineage>
        <taxon>Eukaryota</taxon>
        <taxon>Viridiplantae</taxon>
        <taxon>Streptophyta</taxon>
        <taxon>Embryophyta</taxon>
        <taxon>Tracheophyta</taxon>
        <taxon>Spermatophyta</taxon>
        <taxon>Magnoliopsida</taxon>
        <taxon>Liliopsida</taxon>
        <taxon>Poales</taxon>
        <taxon>Poaceae</taxon>
        <taxon>PACMAD clade</taxon>
        <taxon>Panicoideae</taxon>
        <taxon>Panicodae</taxon>
        <taxon>Paniceae</taxon>
        <taxon>Panicinae</taxon>
        <taxon>Panicum</taxon>
        <taxon>Panicum sect. Panicum</taxon>
    </lineage>
</organism>
<accession>A0A3L6RD82</accession>
<evidence type="ECO:0000256" key="2">
    <source>
        <dbReference type="SAM" id="SignalP"/>
    </source>
</evidence>
<dbReference type="SUPFAM" id="SSF49503">
    <property type="entry name" value="Cupredoxins"/>
    <property type="match status" value="1"/>
</dbReference>
<feature type="signal peptide" evidence="2">
    <location>
        <begin position="1"/>
        <end position="25"/>
    </location>
</feature>
<reference evidence="4" key="1">
    <citation type="journal article" date="2019" name="Nat. Commun.">
        <title>The genome of broomcorn millet.</title>
        <authorList>
            <person name="Zou C."/>
            <person name="Miki D."/>
            <person name="Li D."/>
            <person name="Tang Q."/>
            <person name="Xiao L."/>
            <person name="Rajput S."/>
            <person name="Deng P."/>
            <person name="Jia W."/>
            <person name="Huang R."/>
            <person name="Zhang M."/>
            <person name="Sun Y."/>
            <person name="Hu J."/>
            <person name="Fu X."/>
            <person name="Schnable P.S."/>
            <person name="Li F."/>
            <person name="Zhang H."/>
            <person name="Feng B."/>
            <person name="Zhu X."/>
            <person name="Liu R."/>
            <person name="Schnable J.C."/>
            <person name="Zhu J.-K."/>
            <person name="Zhang H."/>
        </authorList>
    </citation>
    <scope>NUCLEOTIDE SEQUENCE [LARGE SCALE GENOMIC DNA]</scope>
</reference>
<comment type="caution">
    <text evidence="3">The sequence shown here is derived from an EMBL/GenBank/DDBJ whole genome shotgun (WGS) entry which is preliminary data.</text>
</comment>
<dbReference type="Proteomes" id="UP000275267">
    <property type="component" value="Unassembled WGS sequence"/>
</dbReference>
<gene>
    <name evidence="3" type="ORF">C2845_PM06G02730</name>
</gene>
<name>A0A3L6RD82_PANMI</name>
<keyword evidence="4" id="KW-1185">Reference proteome</keyword>
<sequence length="80" mass="8741">MSRRGQHALLLLSAVVASLVPGSTAGVYHIVGAGKGWRVPPNKTYYNDWARTRHISIGDKLSKLEGGGRRTKQGRKDSVR</sequence>
<dbReference type="OrthoDB" id="2015260at2759"/>
<dbReference type="Gene3D" id="2.60.40.420">
    <property type="entry name" value="Cupredoxins - blue copper proteins"/>
    <property type="match status" value="1"/>
</dbReference>